<name>A0A9P6TI11_9BASI</name>
<dbReference type="Proteomes" id="UP000886653">
    <property type="component" value="Unassembled WGS sequence"/>
</dbReference>
<dbReference type="EMBL" id="MU167209">
    <property type="protein sequence ID" value="KAG0152275.1"/>
    <property type="molecule type" value="Genomic_DNA"/>
</dbReference>
<protein>
    <submittedName>
        <fullName evidence="3">Uncharacterized protein</fullName>
    </submittedName>
</protein>
<reference evidence="3" key="1">
    <citation type="submission" date="2013-11" db="EMBL/GenBank/DDBJ databases">
        <title>Genome sequence of the fusiform rust pathogen reveals effectors for host alternation and coevolution with pine.</title>
        <authorList>
            <consortium name="DOE Joint Genome Institute"/>
            <person name="Smith K."/>
            <person name="Pendleton A."/>
            <person name="Kubisiak T."/>
            <person name="Anderson C."/>
            <person name="Salamov A."/>
            <person name="Aerts A."/>
            <person name="Riley R."/>
            <person name="Clum A."/>
            <person name="Lindquist E."/>
            <person name="Ence D."/>
            <person name="Campbell M."/>
            <person name="Kronenberg Z."/>
            <person name="Feau N."/>
            <person name="Dhillon B."/>
            <person name="Hamelin R."/>
            <person name="Burleigh J."/>
            <person name="Smith J."/>
            <person name="Yandell M."/>
            <person name="Nelson C."/>
            <person name="Grigoriev I."/>
            <person name="Davis J."/>
        </authorList>
    </citation>
    <scope>NUCLEOTIDE SEQUENCE</scope>
    <source>
        <strain evidence="3">G11</strain>
    </source>
</reference>
<feature type="signal peptide" evidence="2">
    <location>
        <begin position="1"/>
        <end position="20"/>
    </location>
</feature>
<accession>A0A9P6TI11</accession>
<evidence type="ECO:0000313" key="4">
    <source>
        <dbReference type="Proteomes" id="UP000886653"/>
    </source>
</evidence>
<evidence type="ECO:0000313" key="3">
    <source>
        <dbReference type="EMBL" id="KAG0152275.1"/>
    </source>
</evidence>
<gene>
    <name evidence="3" type="ORF">CROQUDRAFT_86024</name>
</gene>
<feature type="compositionally biased region" description="Polar residues" evidence="1">
    <location>
        <begin position="61"/>
        <end position="84"/>
    </location>
</feature>
<feature type="compositionally biased region" description="Polar residues" evidence="1">
    <location>
        <begin position="34"/>
        <end position="44"/>
    </location>
</feature>
<organism evidence="3 4">
    <name type="scientific">Cronartium quercuum f. sp. fusiforme G11</name>
    <dbReference type="NCBI Taxonomy" id="708437"/>
    <lineage>
        <taxon>Eukaryota</taxon>
        <taxon>Fungi</taxon>
        <taxon>Dikarya</taxon>
        <taxon>Basidiomycota</taxon>
        <taxon>Pucciniomycotina</taxon>
        <taxon>Pucciniomycetes</taxon>
        <taxon>Pucciniales</taxon>
        <taxon>Coleosporiaceae</taxon>
        <taxon>Cronartium</taxon>
    </lineage>
</organism>
<keyword evidence="2" id="KW-0732">Signal</keyword>
<evidence type="ECO:0000256" key="1">
    <source>
        <dbReference type="SAM" id="MobiDB-lite"/>
    </source>
</evidence>
<evidence type="ECO:0000256" key="2">
    <source>
        <dbReference type="SAM" id="SignalP"/>
    </source>
</evidence>
<keyword evidence="4" id="KW-1185">Reference proteome</keyword>
<comment type="caution">
    <text evidence="3">The sequence shown here is derived from an EMBL/GenBank/DDBJ whole genome shotgun (WGS) entry which is preliminary data.</text>
</comment>
<proteinExistence type="predicted"/>
<sequence>MDISTICFLLLLGLLPLSCPMEQSISPLEAQELSRASAQTTSETDGVHPTPGSPLPRSSEDSLSGKASGTNELACSLSPTSGTGAFSDKVNSPVEDDTIDTAPLAAKKRKVIVLDSAEEQGQDPETQPGKPIHQIQESLLVSSKKPSTKENVAVVPPFLGVAKDKASLYAAPSLPVNANANNPLGFFQPKPPTQRPTISEISQQLKLADELKARGLTMHPNTQEIPNPFSMRVISNQQHATGMKPLFSLQLGMALLAKVNALLSELEEMDDPYNVTLLPTLSQFCILPDFSAMSKHPISMTLKIYSRISNAKF</sequence>
<feature type="region of interest" description="Disordered" evidence="1">
    <location>
        <begin position="31"/>
        <end position="97"/>
    </location>
</feature>
<feature type="chain" id="PRO_5040278172" evidence="2">
    <location>
        <begin position="21"/>
        <end position="313"/>
    </location>
</feature>
<dbReference type="AlphaFoldDB" id="A0A9P6TI11"/>